<accession>W5NBR4</accession>
<dbReference type="KEGG" id="loc:102698197"/>
<organism evidence="16 17">
    <name type="scientific">Lepisosteus oculatus</name>
    <name type="common">Spotted gar</name>
    <dbReference type="NCBI Taxonomy" id="7918"/>
    <lineage>
        <taxon>Eukaryota</taxon>
        <taxon>Metazoa</taxon>
        <taxon>Chordata</taxon>
        <taxon>Craniata</taxon>
        <taxon>Vertebrata</taxon>
        <taxon>Euteleostomi</taxon>
        <taxon>Actinopterygii</taxon>
        <taxon>Neopterygii</taxon>
        <taxon>Holostei</taxon>
        <taxon>Semionotiformes</taxon>
        <taxon>Lepisosteidae</taxon>
        <taxon>Lepisosteus</taxon>
    </lineage>
</organism>
<feature type="domain" description="C3H1-type" evidence="14">
    <location>
        <begin position="115"/>
        <end position="142"/>
    </location>
</feature>
<dbReference type="OMA" id="GIEFVPY"/>
<dbReference type="PANTHER" id="PTHR46527:SF1">
    <property type="entry name" value="NUCLEOPORIN NUP42"/>
    <property type="match status" value="1"/>
</dbReference>
<dbReference type="HOGENOM" id="CLU_020944_0_0_1"/>
<dbReference type="Proteomes" id="UP000018468">
    <property type="component" value="Linkage group LG3"/>
</dbReference>
<dbReference type="GeneID" id="102698197"/>
<evidence type="ECO:0000256" key="10">
    <source>
        <dbReference type="ARBA" id="ARBA00042384"/>
    </source>
</evidence>
<keyword evidence="3 12" id="KW-0479">Metal-binding</keyword>
<feature type="zinc finger region" description="C3H1-type" evidence="12">
    <location>
        <begin position="24"/>
        <end position="52"/>
    </location>
</feature>
<feature type="domain" description="CHY-type" evidence="15">
    <location>
        <begin position="566"/>
        <end position="634"/>
    </location>
</feature>
<feature type="region of interest" description="Disordered" evidence="13">
    <location>
        <begin position="56"/>
        <end position="112"/>
    </location>
</feature>
<reference evidence="16" key="3">
    <citation type="submission" date="2025-09" db="UniProtKB">
        <authorList>
            <consortium name="Ensembl"/>
        </authorList>
    </citation>
    <scope>IDENTIFICATION</scope>
</reference>
<evidence type="ECO:0000256" key="5">
    <source>
        <dbReference type="ARBA" id="ARBA00022833"/>
    </source>
</evidence>
<feature type="region of interest" description="Disordered" evidence="13">
    <location>
        <begin position="143"/>
        <end position="167"/>
    </location>
</feature>
<evidence type="ECO:0000256" key="13">
    <source>
        <dbReference type="SAM" id="MobiDB-lite"/>
    </source>
</evidence>
<dbReference type="Bgee" id="ENSLOCG00000014681">
    <property type="expression patterns" value="Expressed in muscle tissue and 13 other cell types or tissues"/>
</dbReference>
<keyword evidence="4 11" id="KW-0863">Zinc-finger</keyword>
<dbReference type="InterPro" id="IPR036855">
    <property type="entry name" value="Znf_CCCH_sf"/>
</dbReference>
<dbReference type="GO" id="GO:0005643">
    <property type="term" value="C:nuclear pore"/>
    <property type="evidence" value="ECO:0007669"/>
    <property type="project" value="UniProtKB-SubCell"/>
</dbReference>
<dbReference type="SMART" id="SM00356">
    <property type="entry name" value="ZnF_C3H1"/>
    <property type="match status" value="2"/>
</dbReference>
<comment type="subcellular location">
    <subcellularLocation>
        <location evidence="1">Nucleus membrane</location>
        <topology evidence="1">Peripheral membrane protein</topology>
        <orientation evidence="1">Cytoplasmic side</orientation>
    </subcellularLocation>
    <subcellularLocation>
        <location evidence="2">Nucleus</location>
        <location evidence="2">Nuclear pore complex</location>
    </subcellularLocation>
</comment>
<feature type="compositionally biased region" description="Basic and acidic residues" evidence="13">
    <location>
        <begin position="352"/>
        <end position="364"/>
    </location>
</feature>
<evidence type="ECO:0000256" key="12">
    <source>
        <dbReference type="PROSITE-ProRule" id="PRU00723"/>
    </source>
</evidence>
<dbReference type="eggNOG" id="KOG1940">
    <property type="taxonomic scope" value="Eukaryota"/>
</dbReference>
<evidence type="ECO:0000313" key="16">
    <source>
        <dbReference type="Ensembl" id="ENSLOCP00000018073.1"/>
    </source>
</evidence>
<reference evidence="17" key="1">
    <citation type="submission" date="2011-12" db="EMBL/GenBank/DDBJ databases">
        <title>The Draft Genome of Lepisosteus oculatus.</title>
        <authorList>
            <consortium name="The Broad Institute Genome Assembly &amp; Analysis Group"/>
            <consortium name="Computational R&amp;D Group"/>
            <consortium name="and Sequencing Platform"/>
            <person name="Di Palma F."/>
            <person name="Alfoldi J."/>
            <person name="Johnson J."/>
            <person name="Berlin A."/>
            <person name="Gnerre S."/>
            <person name="Jaffe D."/>
            <person name="MacCallum I."/>
            <person name="Young S."/>
            <person name="Walker B.J."/>
            <person name="Lander E.S."/>
            <person name="Lindblad-Toh K."/>
        </authorList>
    </citation>
    <scope>NUCLEOTIDE SEQUENCE [LARGE SCALE GENOMIC DNA]</scope>
</reference>
<dbReference type="InterPro" id="IPR037274">
    <property type="entry name" value="Znf_CHY_sf"/>
</dbReference>
<comment type="function">
    <text evidence="8">Required for the export of mRNAs containing poly(A) tails from the nucleus into the cytoplasm.</text>
</comment>
<dbReference type="Gene3D" id="2.30.30.1190">
    <property type="match status" value="1"/>
</dbReference>
<evidence type="ECO:0000256" key="4">
    <source>
        <dbReference type="ARBA" id="ARBA00022771"/>
    </source>
</evidence>
<reference evidence="16" key="2">
    <citation type="submission" date="2025-08" db="UniProtKB">
        <authorList>
            <consortium name="Ensembl"/>
        </authorList>
    </citation>
    <scope>IDENTIFICATION</scope>
</reference>
<evidence type="ECO:0000256" key="8">
    <source>
        <dbReference type="ARBA" id="ARBA00037262"/>
    </source>
</evidence>
<feature type="compositionally biased region" description="Basic and acidic residues" evidence="13">
    <location>
        <begin position="66"/>
        <end position="88"/>
    </location>
</feature>
<evidence type="ECO:0000259" key="15">
    <source>
        <dbReference type="PROSITE" id="PS51266"/>
    </source>
</evidence>
<keyword evidence="17" id="KW-1185">Reference proteome</keyword>
<dbReference type="EMBL" id="AHAT01004936">
    <property type="status" value="NOT_ANNOTATED_CDS"/>
    <property type="molecule type" value="Genomic_DNA"/>
</dbReference>
<dbReference type="Pfam" id="PF05495">
    <property type="entry name" value="zf-CHY"/>
    <property type="match status" value="1"/>
</dbReference>
<dbReference type="PROSITE" id="PS50103">
    <property type="entry name" value="ZF_C3H1"/>
    <property type="match status" value="2"/>
</dbReference>
<dbReference type="OrthoDB" id="411372at2759"/>
<evidence type="ECO:0000256" key="2">
    <source>
        <dbReference type="ARBA" id="ARBA00004567"/>
    </source>
</evidence>
<dbReference type="GeneTree" id="ENSGT00390000001338"/>
<feature type="region of interest" description="Disordered" evidence="13">
    <location>
        <begin position="536"/>
        <end position="571"/>
    </location>
</feature>
<dbReference type="Pfam" id="PF00642">
    <property type="entry name" value="zf-CCCH"/>
    <property type="match status" value="1"/>
</dbReference>
<name>W5NBR4_LEPOC</name>
<keyword evidence="6" id="KW-0813">Transport</keyword>
<dbReference type="InParanoid" id="W5NBR4"/>
<dbReference type="Gene3D" id="4.10.1000.10">
    <property type="entry name" value="Zinc finger, CCCH-type"/>
    <property type="match status" value="1"/>
</dbReference>
<evidence type="ECO:0000256" key="3">
    <source>
        <dbReference type="ARBA" id="ARBA00022723"/>
    </source>
</evidence>
<dbReference type="SUPFAM" id="SSF161219">
    <property type="entry name" value="CHY zinc finger-like"/>
    <property type="match status" value="1"/>
</dbReference>
<dbReference type="STRING" id="7918.ENSLOCP00000018073"/>
<evidence type="ECO:0000259" key="14">
    <source>
        <dbReference type="PROSITE" id="PS50103"/>
    </source>
</evidence>
<feature type="compositionally biased region" description="Polar residues" evidence="13">
    <location>
        <begin position="1"/>
        <end position="12"/>
    </location>
</feature>
<keyword evidence="5 12" id="KW-0862">Zinc</keyword>
<dbReference type="GO" id="GO:0031965">
    <property type="term" value="C:nuclear membrane"/>
    <property type="evidence" value="ECO:0007669"/>
    <property type="project" value="UniProtKB-SubCell"/>
</dbReference>
<evidence type="ECO:0000313" key="17">
    <source>
        <dbReference type="Proteomes" id="UP000018468"/>
    </source>
</evidence>
<evidence type="ECO:0000256" key="9">
    <source>
        <dbReference type="ARBA" id="ARBA00039886"/>
    </source>
</evidence>
<dbReference type="InterPro" id="IPR008913">
    <property type="entry name" value="Znf_CHY"/>
</dbReference>
<evidence type="ECO:0000256" key="1">
    <source>
        <dbReference type="ARBA" id="ARBA00004335"/>
    </source>
</evidence>
<keyword evidence="6" id="KW-0509">mRNA transport</keyword>
<dbReference type="Ensembl" id="ENSLOCT00000018105.1">
    <property type="protein sequence ID" value="ENSLOCP00000018073.1"/>
    <property type="gene ID" value="ENSLOCG00000014681.1"/>
</dbReference>
<keyword evidence="6" id="KW-0811">Translocation</keyword>
<dbReference type="InterPro" id="IPR051767">
    <property type="entry name" value="Nucleoporin_NUP42"/>
</dbReference>
<keyword evidence="7" id="KW-0539">Nucleus</keyword>
<feature type="region of interest" description="Disordered" evidence="13">
    <location>
        <begin position="333"/>
        <end position="379"/>
    </location>
</feature>
<proteinExistence type="predicted"/>
<dbReference type="GO" id="GO:0008270">
    <property type="term" value="F:zinc ion binding"/>
    <property type="evidence" value="ECO:0007669"/>
    <property type="project" value="UniProtKB-KW"/>
</dbReference>
<keyword evidence="6" id="KW-0653">Protein transport</keyword>
<dbReference type="PANTHER" id="PTHR46527">
    <property type="entry name" value="NUCLEOPORIN-LIKE PROTEIN 2"/>
    <property type="match status" value="1"/>
</dbReference>
<evidence type="ECO:0000256" key="11">
    <source>
        <dbReference type="PROSITE-ProRule" id="PRU00601"/>
    </source>
</evidence>
<feature type="region of interest" description="Disordered" evidence="13">
    <location>
        <begin position="1"/>
        <end position="25"/>
    </location>
</feature>
<dbReference type="InterPro" id="IPR000571">
    <property type="entry name" value="Znf_CCCH"/>
</dbReference>
<evidence type="ECO:0000256" key="7">
    <source>
        <dbReference type="ARBA" id="ARBA00023242"/>
    </source>
</evidence>
<protein>
    <recommendedName>
        <fullName evidence="9">Nucleoporin NUP42</fullName>
    </recommendedName>
    <alternativeName>
        <fullName evidence="10">Nucleoporin-like protein 2</fullName>
    </alternativeName>
</protein>
<dbReference type="AlphaFoldDB" id="W5NBR4"/>
<keyword evidence="6" id="KW-0906">Nuclear pore complex</keyword>
<dbReference type="PROSITE" id="PS51266">
    <property type="entry name" value="ZF_CHY"/>
    <property type="match status" value="1"/>
</dbReference>
<evidence type="ECO:0000256" key="6">
    <source>
        <dbReference type="ARBA" id="ARBA00023132"/>
    </source>
</evidence>
<sequence>MDSTEEPLQQTQTEKENQRQASSSHTQQVCRFFSQGRFCQFGKRCRFLHQRGVESRSHLAANSDVSKCEKQEEDIKSDAQDSKQDHGASEGLKLGGVGQQTSQIRRAAPSMRKKDRARVPCRYFLSGHCVMEDRCRFWHPEQVPPLGDDVPPGPGPRPRPASRPAAAKEEVRLNEMTPEIGRQLRETEISQLAKRFPKDQLIIQEREDGQLTYYRVTVQPTDPDWPFDLKDIDLMVNFPPSYPKEVFTLEVPEDQDLPSVMGSHVCQASRDWIQAKHATNELLGKVELLFRPFLRWLDRNLERLLTEGARLLKRDIDAERSGIEFVPYQRLQAAAGSDRPADTPEPCGSGGEEGHDSTDSRSDSEESEEAGGNGEGCDEEAAGHAVENMRSGEPRKGTEVKLMGLQLGEGTATVTASQITVSLQCNRCKVTADLTVRGELPCAAQCEKCSSGISAAFRPGMLHRYSDVLGYLDLTAAVPVDLVLQDCQLLVGCLDCSQEGPLQNVSYGQNKEVNCQHCHSKLSILVESTRFQYIQPRSRSQAGHGDGLQHRQKRYPRDPAVQPGKQLPAKGTCKHYKQSHRWLRFPCCGRAYPCDLCHDEDQDHEMELATRMICGYCAKEQPYSNAKPCVSCGSMMTRGFQSSHWEGGQGCRNKAKMSRNDRQKYTNVAKTVSRKARSVQN</sequence>
<feature type="domain" description="C3H1-type" evidence="14">
    <location>
        <begin position="24"/>
        <end position="52"/>
    </location>
</feature>
<dbReference type="SUPFAM" id="SSF90229">
    <property type="entry name" value="CCCH zinc finger"/>
    <property type="match status" value="2"/>
</dbReference>
<feature type="zinc finger region" description="C3H1-type" evidence="12">
    <location>
        <begin position="115"/>
        <end position="142"/>
    </location>
</feature>
<feature type="compositionally biased region" description="Pro residues" evidence="13">
    <location>
        <begin position="151"/>
        <end position="161"/>
    </location>
</feature>